<reference evidence="1 2" key="1">
    <citation type="journal article" date="2019" name="Nat. Ecol. Evol.">
        <title>Megaphylogeny resolves global patterns of mushroom evolution.</title>
        <authorList>
            <person name="Varga T."/>
            <person name="Krizsan K."/>
            <person name="Foldi C."/>
            <person name="Dima B."/>
            <person name="Sanchez-Garcia M."/>
            <person name="Sanchez-Ramirez S."/>
            <person name="Szollosi G.J."/>
            <person name="Szarkandi J.G."/>
            <person name="Papp V."/>
            <person name="Albert L."/>
            <person name="Andreopoulos W."/>
            <person name="Angelini C."/>
            <person name="Antonin V."/>
            <person name="Barry K.W."/>
            <person name="Bougher N.L."/>
            <person name="Buchanan P."/>
            <person name="Buyck B."/>
            <person name="Bense V."/>
            <person name="Catcheside P."/>
            <person name="Chovatia M."/>
            <person name="Cooper J."/>
            <person name="Damon W."/>
            <person name="Desjardin D."/>
            <person name="Finy P."/>
            <person name="Geml J."/>
            <person name="Haridas S."/>
            <person name="Hughes K."/>
            <person name="Justo A."/>
            <person name="Karasinski D."/>
            <person name="Kautmanova I."/>
            <person name="Kiss B."/>
            <person name="Kocsube S."/>
            <person name="Kotiranta H."/>
            <person name="LaButti K.M."/>
            <person name="Lechner B.E."/>
            <person name="Liimatainen K."/>
            <person name="Lipzen A."/>
            <person name="Lukacs Z."/>
            <person name="Mihaltcheva S."/>
            <person name="Morgado L.N."/>
            <person name="Niskanen T."/>
            <person name="Noordeloos M.E."/>
            <person name="Ohm R.A."/>
            <person name="Ortiz-Santana B."/>
            <person name="Ovrebo C."/>
            <person name="Racz N."/>
            <person name="Riley R."/>
            <person name="Savchenko A."/>
            <person name="Shiryaev A."/>
            <person name="Soop K."/>
            <person name="Spirin V."/>
            <person name="Szebenyi C."/>
            <person name="Tomsovsky M."/>
            <person name="Tulloss R.E."/>
            <person name="Uehling J."/>
            <person name="Grigoriev I.V."/>
            <person name="Vagvolgyi C."/>
            <person name="Papp T."/>
            <person name="Martin F.M."/>
            <person name="Miettinen O."/>
            <person name="Hibbett D.S."/>
            <person name="Nagy L.G."/>
        </authorList>
    </citation>
    <scope>NUCLEOTIDE SEQUENCE [LARGE SCALE GENOMIC DNA]</scope>
    <source>
        <strain evidence="1 2">HHB13444</strain>
    </source>
</reference>
<accession>A0A5C3PII7</accession>
<dbReference type="Proteomes" id="UP000308197">
    <property type="component" value="Unassembled WGS sequence"/>
</dbReference>
<dbReference type="EMBL" id="ML211094">
    <property type="protein sequence ID" value="TFK88917.1"/>
    <property type="molecule type" value="Genomic_DNA"/>
</dbReference>
<gene>
    <name evidence="1" type="ORF">K466DRAFT_51606</name>
</gene>
<dbReference type="AlphaFoldDB" id="A0A5C3PII7"/>
<protein>
    <recommendedName>
        <fullName evidence="3">F-box domain-containing protein</fullName>
    </recommendedName>
</protein>
<evidence type="ECO:0000313" key="1">
    <source>
        <dbReference type="EMBL" id="TFK88917.1"/>
    </source>
</evidence>
<sequence length="329" mass="36958">MVASRISPSLPAELIQMAIAELWPRAGTTDQRWDLYETLRAAHPLLHELLVAVAVRHPCFSFSASRRDIELCRMISDQAASFAGSSTGTEENATTVPQGVHVLFDITPLVDLYGTTRTSYPHWEEYVSVLKDVVTPECSSFTFLGTRPVRQHINRLALSSLLSYSSLTHLYLNYDQQGHACVSYRTVSPIPSVRFLRLKQYLTCNCDKPNCLRRVFLHVFPNVCHLHLEQPTILKLLDPPHSLHTVTLEAPLLRPIPGLAPSSSLVGYNITAALRRGFLQWPRRARARSASPPTIVVYTSFAEPIGFEQARVACAEHSVTLRREIVYMQ</sequence>
<keyword evidence="2" id="KW-1185">Reference proteome</keyword>
<name>A0A5C3PII7_9APHY</name>
<evidence type="ECO:0000313" key="2">
    <source>
        <dbReference type="Proteomes" id="UP000308197"/>
    </source>
</evidence>
<evidence type="ECO:0008006" key="3">
    <source>
        <dbReference type="Google" id="ProtNLM"/>
    </source>
</evidence>
<proteinExistence type="predicted"/>
<dbReference type="InParanoid" id="A0A5C3PII7"/>
<organism evidence="1 2">
    <name type="scientific">Polyporus arcularius HHB13444</name>
    <dbReference type="NCBI Taxonomy" id="1314778"/>
    <lineage>
        <taxon>Eukaryota</taxon>
        <taxon>Fungi</taxon>
        <taxon>Dikarya</taxon>
        <taxon>Basidiomycota</taxon>
        <taxon>Agaricomycotina</taxon>
        <taxon>Agaricomycetes</taxon>
        <taxon>Polyporales</taxon>
        <taxon>Polyporaceae</taxon>
        <taxon>Polyporus</taxon>
    </lineage>
</organism>